<dbReference type="Pfam" id="PF00364">
    <property type="entry name" value="Biotin_lipoyl"/>
    <property type="match status" value="1"/>
</dbReference>
<proteinExistence type="predicted"/>
<feature type="domain" description="Lipoyl-binding" evidence="2">
    <location>
        <begin position="60"/>
        <end position="114"/>
    </location>
</feature>
<dbReference type="Proteomes" id="UP001486888">
    <property type="component" value="Chromosome"/>
</dbReference>
<dbReference type="SUPFAM" id="SSF51230">
    <property type="entry name" value="Single hybrid motif"/>
    <property type="match status" value="1"/>
</dbReference>
<dbReference type="GO" id="GO:1990281">
    <property type="term" value="C:efflux pump complex"/>
    <property type="evidence" value="ECO:0007669"/>
    <property type="project" value="TreeGrafter"/>
</dbReference>
<keyword evidence="5" id="KW-1185">Reference proteome</keyword>
<evidence type="ECO:0000259" key="3">
    <source>
        <dbReference type="Pfam" id="PF25967"/>
    </source>
</evidence>
<organism evidence="4 5">
    <name type="scientific">Glutamicibacter ectropisis</name>
    <dbReference type="NCBI Taxonomy" id="3046593"/>
    <lineage>
        <taxon>Bacteria</taxon>
        <taxon>Bacillati</taxon>
        <taxon>Actinomycetota</taxon>
        <taxon>Actinomycetes</taxon>
        <taxon>Micrococcales</taxon>
        <taxon>Micrococcaceae</taxon>
        <taxon>Glutamicibacter</taxon>
    </lineage>
</organism>
<evidence type="ECO:0000259" key="2">
    <source>
        <dbReference type="Pfam" id="PF00364"/>
    </source>
</evidence>
<evidence type="ECO:0000313" key="4">
    <source>
        <dbReference type="EMBL" id="XAO45954.1"/>
    </source>
</evidence>
<dbReference type="Pfam" id="PF25967">
    <property type="entry name" value="RND-MFP_C"/>
    <property type="match status" value="1"/>
</dbReference>
<evidence type="ECO:0008006" key="6">
    <source>
        <dbReference type="Google" id="ProtNLM"/>
    </source>
</evidence>
<feature type="signal peptide" evidence="1">
    <location>
        <begin position="1"/>
        <end position="17"/>
    </location>
</feature>
<name>A0AAU6WDW2_9MICC</name>
<gene>
    <name evidence="4" type="ORF">QMQ05_16760</name>
</gene>
<dbReference type="InterPro" id="IPR011053">
    <property type="entry name" value="Single_hybrid_motif"/>
</dbReference>
<dbReference type="AlphaFoldDB" id="A0AAU6WDW2"/>
<reference evidence="4 5" key="1">
    <citation type="submission" date="2023-05" db="EMBL/GenBank/DDBJ databases">
        <title>Glutamicibacter sp. B1, complete genome.</title>
        <authorList>
            <person name="Long Y.H."/>
            <person name="Fang T."/>
            <person name="Li X.Y."/>
        </authorList>
    </citation>
    <scope>NUCLEOTIDE SEQUENCE [LARGE SCALE GENOMIC DNA]</scope>
    <source>
        <strain evidence="4 5">B1</strain>
    </source>
</reference>
<keyword evidence="1" id="KW-0732">Signal</keyword>
<dbReference type="Gene3D" id="2.40.420.20">
    <property type="match status" value="1"/>
</dbReference>
<dbReference type="GO" id="GO:0015562">
    <property type="term" value="F:efflux transmembrane transporter activity"/>
    <property type="evidence" value="ECO:0007669"/>
    <property type="project" value="TreeGrafter"/>
</dbReference>
<feature type="domain" description="Multidrug resistance protein MdtA-like C-terminal permuted SH3" evidence="3">
    <location>
        <begin position="204"/>
        <end position="258"/>
    </location>
</feature>
<accession>A0AAU6WDW2</accession>
<dbReference type="CDD" id="cd06849">
    <property type="entry name" value="lipoyl_domain"/>
    <property type="match status" value="1"/>
</dbReference>
<protein>
    <recommendedName>
        <fullName evidence="6">Lipoyl-binding domain-containing protein</fullName>
    </recommendedName>
</protein>
<dbReference type="InterPro" id="IPR000089">
    <property type="entry name" value="Biotin_lipoyl"/>
</dbReference>
<dbReference type="EMBL" id="CP125942">
    <property type="protein sequence ID" value="XAO45954.1"/>
    <property type="molecule type" value="Genomic_DNA"/>
</dbReference>
<sequence>MLLGISLLTACSASVNAEGDVPASGDGQIPRAQVSKQDITSVLAVSGHTETNSEISLVAEKSGPIEWKVKEGQTVKDGAVLAEIDGDKITSPSDGKVLSIAVPTGTTAHPNFPIGAFEARTLGIKVQVPVEDAYRLYSTPTKAKANIESGPAAQTCDLFLASQLENADSEEQGLPEFVCLLEPEVNTMPGLPAKLGIETASSANTLTLPVESVSGSAQSGQVTIISDDNQLQKRDVKLGISDGSMIEIIEGVKEGDSVMAVAPEIFDE</sequence>
<evidence type="ECO:0000256" key="1">
    <source>
        <dbReference type="SAM" id="SignalP"/>
    </source>
</evidence>
<dbReference type="KEGG" id="gey:QMQ05_16760"/>
<dbReference type="InterPro" id="IPR058627">
    <property type="entry name" value="MdtA-like_C"/>
</dbReference>
<feature type="chain" id="PRO_5043896326" description="Lipoyl-binding domain-containing protein" evidence="1">
    <location>
        <begin position="18"/>
        <end position="268"/>
    </location>
</feature>
<evidence type="ECO:0000313" key="5">
    <source>
        <dbReference type="Proteomes" id="UP001486888"/>
    </source>
</evidence>
<dbReference type="PANTHER" id="PTHR30469">
    <property type="entry name" value="MULTIDRUG RESISTANCE PROTEIN MDTA"/>
    <property type="match status" value="1"/>
</dbReference>
<dbReference type="Gene3D" id="2.40.50.100">
    <property type="match status" value="1"/>
</dbReference>